<dbReference type="AlphaFoldDB" id="A0AAQ3S3G8"/>
<dbReference type="Proteomes" id="UP001374535">
    <property type="component" value="Chromosome 4"/>
</dbReference>
<evidence type="ECO:0000313" key="1">
    <source>
        <dbReference type="EMBL" id="WVZ14314.1"/>
    </source>
</evidence>
<proteinExistence type="predicted"/>
<organism evidence="1 2">
    <name type="scientific">Vigna mungo</name>
    <name type="common">Black gram</name>
    <name type="synonym">Phaseolus mungo</name>
    <dbReference type="NCBI Taxonomy" id="3915"/>
    <lineage>
        <taxon>Eukaryota</taxon>
        <taxon>Viridiplantae</taxon>
        <taxon>Streptophyta</taxon>
        <taxon>Embryophyta</taxon>
        <taxon>Tracheophyta</taxon>
        <taxon>Spermatophyta</taxon>
        <taxon>Magnoliopsida</taxon>
        <taxon>eudicotyledons</taxon>
        <taxon>Gunneridae</taxon>
        <taxon>Pentapetalae</taxon>
        <taxon>rosids</taxon>
        <taxon>fabids</taxon>
        <taxon>Fabales</taxon>
        <taxon>Fabaceae</taxon>
        <taxon>Papilionoideae</taxon>
        <taxon>50 kb inversion clade</taxon>
        <taxon>NPAAA clade</taxon>
        <taxon>indigoferoid/millettioid clade</taxon>
        <taxon>Phaseoleae</taxon>
        <taxon>Vigna</taxon>
    </lineage>
</organism>
<accession>A0AAQ3S3G8</accession>
<evidence type="ECO:0000313" key="2">
    <source>
        <dbReference type="Proteomes" id="UP001374535"/>
    </source>
</evidence>
<gene>
    <name evidence="1" type="ORF">V8G54_011880</name>
</gene>
<sequence length="127" mass="13979">MAHSITLLEVSDAPITMSNTIPFMLLLSITAASSTCRCIGWSFNESSVSMKSLRCPSALGTPSCSSIISSNISSSALLIFFDRCVNPYYSRNKINHPNIKLLSLYQQVLVHKPEDQRVETKANNLPN</sequence>
<protein>
    <submittedName>
        <fullName evidence="1">Uncharacterized protein</fullName>
    </submittedName>
</protein>
<reference evidence="1 2" key="1">
    <citation type="journal article" date="2023" name="Life. Sci Alliance">
        <title>Evolutionary insights into 3D genome organization and epigenetic landscape of Vigna mungo.</title>
        <authorList>
            <person name="Junaid A."/>
            <person name="Singh B."/>
            <person name="Bhatia S."/>
        </authorList>
    </citation>
    <scope>NUCLEOTIDE SEQUENCE [LARGE SCALE GENOMIC DNA]</scope>
    <source>
        <strain evidence="1">Urdbean</strain>
    </source>
</reference>
<name>A0AAQ3S3G8_VIGMU</name>
<keyword evidence="2" id="KW-1185">Reference proteome</keyword>
<dbReference type="EMBL" id="CP144697">
    <property type="protein sequence ID" value="WVZ14314.1"/>
    <property type="molecule type" value="Genomic_DNA"/>
</dbReference>